<evidence type="ECO:0000259" key="1">
    <source>
        <dbReference type="Pfam" id="PF07228"/>
    </source>
</evidence>
<proteinExistence type="predicted"/>
<accession>A0A645DQU0</accession>
<dbReference type="Pfam" id="PF07228">
    <property type="entry name" value="SpoIIE"/>
    <property type="match status" value="1"/>
</dbReference>
<protein>
    <recommendedName>
        <fullName evidence="1">PPM-type phosphatase domain-containing protein</fullName>
    </recommendedName>
</protein>
<dbReference type="EMBL" id="VSSQ01038196">
    <property type="protein sequence ID" value="MPM91083.1"/>
    <property type="molecule type" value="Genomic_DNA"/>
</dbReference>
<dbReference type="AlphaFoldDB" id="A0A645DQU0"/>
<gene>
    <name evidence="2" type="ORF">SDC9_138209</name>
</gene>
<comment type="caution">
    <text evidence="2">The sequence shown here is derived from an EMBL/GenBank/DDBJ whole genome shotgun (WGS) entry which is preliminary data.</text>
</comment>
<dbReference type="InterPro" id="IPR036457">
    <property type="entry name" value="PPM-type-like_dom_sf"/>
</dbReference>
<feature type="domain" description="PPM-type phosphatase" evidence="1">
    <location>
        <begin position="28"/>
        <end position="114"/>
    </location>
</feature>
<reference evidence="2" key="1">
    <citation type="submission" date="2019-08" db="EMBL/GenBank/DDBJ databases">
        <authorList>
            <person name="Kucharzyk K."/>
            <person name="Murdoch R.W."/>
            <person name="Higgins S."/>
            <person name="Loffler F."/>
        </authorList>
    </citation>
    <scope>NUCLEOTIDE SEQUENCE</scope>
</reference>
<dbReference type="InterPro" id="IPR001932">
    <property type="entry name" value="PPM-type_phosphatase-like_dom"/>
</dbReference>
<dbReference type="Gene3D" id="3.60.40.10">
    <property type="entry name" value="PPM-type phosphatase domain"/>
    <property type="match status" value="1"/>
</dbReference>
<organism evidence="2">
    <name type="scientific">bioreactor metagenome</name>
    <dbReference type="NCBI Taxonomy" id="1076179"/>
    <lineage>
        <taxon>unclassified sequences</taxon>
        <taxon>metagenomes</taxon>
        <taxon>ecological metagenomes</taxon>
    </lineage>
</organism>
<name>A0A645DQU0_9ZZZZ</name>
<evidence type="ECO:0000313" key="2">
    <source>
        <dbReference type="EMBL" id="MPM91083.1"/>
    </source>
</evidence>
<dbReference type="SUPFAM" id="SSF81606">
    <property type="entry name" value="PP2C-like"/>
    <property type="match status" value="1"/>
</dbReference>
<sequence length="266" mass="30177">MQNHIDEASRIEELTDEEVKAFKTRNVITGCFGNPSVRPEIVTFPLEKGDILLVTTDGVHDNLTTTEIKNILNLQKRNGSLDISKSIVNSSIRRSQEGSYRSKADDMTALVIKFEESSESKPKEEFAPQSLPEKFIPKVGQSINVQTSKGLIESNWTITSIRGKHIVVQHHREDGQIETMNLTSDKLDRFNRKAKPIDVVTAENFDQLLFTLNELEGIQGTDRFFSKDYLIDVIQKYLKGEAGLENIPRSNELRDTVEKISRSQQQ</sequence>